<feature type="signal peptide" evidence="2">
    <location>
        <begin position="1"/>
        <end position="31"/>
    </location>
</feature>
<dbReference type="Gene3D" id="2.180.10.10">
    <property type="entry name" value="RHS repeat-associated core"/>
    <property type="match status" value="1"/>
</dbReference>
<sequence length="366" mass="40975">MTKKNRLVVGGQQIVLLICLLGLGSQCTQQAVEKKADGPCRIKTEAELETITEGTATLQTNTRQTTYAYTPNGDLAQTLVNYEQREKGKVVNTYSYDDSYTYDAAGYAIVRSSKAQWKTEYDAGAITERTTYGYDAGRLTQALLTTVAPNNAQTKVASQYTYDANGQLTQLTEVTTYLNLPDSLRKQTLYPDGYSTTWTYKDGKATAYVLKVDGVEKRPYTLQNGLFVRMEHDLSGSASVYTYDAQRRLTKDEYWRDGKLKYYTEFTPSSARLPTQSLPAKKGFPVMANPAGEPSAPASYKTFWRFDMNTPTFYLTNDAQTQYKLTGAGYQQTAETTDTQRNGLPVPPTPRIRKNTQTYTYDGTCD</sequence>
<proteinExistence type="predicted"/>
<gene>
    <name evidence="3" type="ORF">J2I48_06795</name>
</gene>
<evidence type="ECO:0000313" key="4">
    <source>
        <dbReference type="Proteomes" id="UP000664795"/>
    </source>
</evidence>
<keyword evidence="4" id="KW-1185">Reference proteome</keyword>
<feature type="compositionally biased region" description="Polar residues" evidence="1">
    <location>
        <begin position="355"/>
        <end position="366"/>
    </location>
</feature>
<feature type="chain" id="PRO_5037324344" description="YD repeat-containing protein" evidence="2">
    <location>
        <begin position="32"/>
        <end position="366"/>
    </location>
</feature>
<organism evidence="3 4">
    <name type="scientific">Fibrella aquatilis</name>
    <dbReference type="NCBI Taxonomy" id="2817059"/>
    <lineage>
        <taxon>Bacteria</taxon>
        <taxon>Pseudomonadati</taxon>
        <taxon>Bacteroidota</taxon>
        <taxon>Cytophagia</taxon>
        <taxon>Cytophagales</taxon>
        <taxon>Spirosomataceae</taxon>
        <taxon>Fibrella</taxon>
    </lineage>
</organism>
<feature type="region of interest" description="Disordered" evidence="1">
    <location>
        <begin position="333"/>
        <end position="366"/>
    </location>
</feature>
<accession>A0A939G269</accession>
<keyword evidence="2" id="KW-0732">Signal</keyword>
<reference evidence="3 4" key="1">
    <citation type="submission" date="2021-03" db="EMBL/GenBank/DDBJ databases">
        <title>Fibrella sp. HMF5036 genome sequencing and assembly.</title>
        <authorList>
            <person name="Kang H."/>
            <person name="Kim H."/>
            <person name="Bae S."/>
            <person name="Joh K."/>
        </authorList>
    </citation>
    <scope>NUCLEOTIDE SEQUENCE [LARGE SCALE GENOMIC DNA]</scope>
    <source>
        <strain evidence="3 4">HMF5036</strain>
    </source>
</reference>
<evidence type="ECO:0008006" key="5">
    <source>
        <dbReference type="Google" id="ProtNLM"/>
    </source>
</evidence>
<dbReference type="AlphaFoldDB" id="A0A939G269"/>
<name>A0A939G269_9BACT</name>
<evidence type="ECO:0000256" key="2">
    <source>
        <dbReference type="SAM" id="SignalP"/>
    </source>
</evidence>
<feature type="compositionally biased region" description="Polar residues" evidence="1">
    <location>
        <begin position="333"/>
        <end position="342"/>
    </location>
</feature>
<evidence type="ECO:0000313" key="3">
    <source>
        <dbReference type="EMBL" id="MBO0930694.1"/>
    </source>
</evidence>
<evidence type="ECO:0000256" key="1">
    <source>
        <dbReference type="SAM" id="MobiDB-lite"/>
    </source>
</evidence>
<protein>
    <recommendedName>
        <fullName evidence="5">YD repeat-containing protein</fullName>
    </recommendedName>
</protein>
<dbReference type="Proteomes" id="UP000664795">
    <property type="component" value="Unassembled WGS sequence"/>
</dbReference>
<comment type="caution">
    <text evidence="3">The sequence shown here is derived from an EMBL/GenBank/DDBJ whole genome shotgun (WGS) entry which is preliminary data.</text>
</comment>
<dbReference type="RefSeq" id="WP_207334657.1">
    <property type="nucleotide sequence ID" value="NZ_JAFMYU010000004.1"/>
</dbReference>
<dbReference type="EMBL" id="JAFMYU010000004">
    <property type="protein sequence ID" value="MBO0930694.1"/>
    <property type="molecule type" value="Genomic_DNA"/>
</dbReference>